<keyword evidence="2 3" id="KW-0479">Metal-binding</keyword>
<sequence>MYHTIEEFLAEWTYESDSTQQILDLLNDDSLGTRVKEGERSLGFLAWHIVISVHEMMSRVGLDFEGPQHDAELPTAASEIARGYRKSNQAFTEAIRTQWKDANLSDEHDMYGEMWSSATTLNVLVKHQIHHRGQLTLLMRQAGLPMIGVYGPSREEWAFYGGEIPK</sequence>
<dbReference type="KEGG" id="panc:E2636_00540"/>
<proteinExistence type="inferred from homology"/>
<evidence type="ECO:0000256" key="1">
    <source>
        <dbReference type="ARBA" id="ARBA00008635"/>
    </source>
</evidence>
<evidence type="ECO:0000256" key="3">
    <source>
        <dbReference type="PIRSR" id="PIRSR607837-1"/>
    </source>
</evidence>
<dbReference type="OrthoDB" id="119432at2"/>
<name>A0A4P7A2W5_9BACL</name>
<comment type="similarity">
    <text evidence="1">Belongs to the DinB family.</text>
</comment>
<evidence type="ECO:0000313" key="5">
    <source>
        <dbReference type="Proteomes" id="UP000294292"/>
    </source>
</evidence>
<dbReference type="EMBL" id="CP038015">
    <property type="protein sequence ID" value="QBP43004.1"/>
    <property type="molecule type" value="Genomic_DNA"/>
</dbReference>
<organism evidence="4 5">
    <name type="scientific">Paenisporosarcina antarctica</name>
    <dbReference type="NCBI Taxonomy" id="417367"/>
    <lineage>
        <taxon>Bacteria</taxon>
        <taxon>Bacillati</taxon>
        <taxon>Bacillota</taxon>
        <taxon>Bacilli</taxon>
        <taxon>Bacillales</taxon>
        <taxon>Caryophanaceae</taxon>
        <taxon>Paenisporosarcina</taxon>
    </lineage>
</organism>
<dbReference type="GO" id="GO:0046872">
    <property type="term" value="F:metal ion binding"/>
    <property type="evidence" value="ECO:0007669"/>
    <property type="project" value="UniProtKB-KW"/>
</dbReference>
<dbReference type="Pfam" id="PF05163">
    <property type="entry name" value="DinB"/>
    <property type="match status" value="1"/>
</dbReference>
<accession>A0A4P7A2W5</accession>
<evidence type="ECO:0000256" key="2">
    <source>
        <dbReference type="ARBA" id="ARBA00022723"/>
    </source>
</evidence>
<evidence type="ECO:0000313" key="4">
    <source>
        <dbReference type="EMBL" id="QBP43004.1"/>
    </source>
</evidence>
<dbReference type="Gene3D" id="1.20.120.450">
    <property type="entry name" value="dinb family like domain"/>
    <property type="match status" value="1"/>
</dbReference>
<feature type="binding site" evidence="3">
    <location>
        <position position="131"/>
    </location>
    <ligand>
        <name>a divalent metal cation</name>
        <dbReference type="ChEBI" id="CHEBI:60240"/>
    </ligand>
</feature>
<reference evidence="4 5" key="1">
    <citation type="submission" date="2019-03" db="EMBL/GenBank/DDBJ databases">
        <title>Complete genome sequence of Paenisporosarcina antarctica CGMCC 1.6503T.</title>
        <authorList>
            <person name="Rong J.-C."/>
            <person name="Chi N.-Y."/>
            <person name="Zhang Q.-F."/>
        </authorList>
    </citation>
    <scope>NUCLEOTIDE SEQUENCE [LARGE SCALE GENOMIC DNA]</scope>
    <source>
        <strain evidence="4 5">CGMCC 1.6503</strain>
    </source>
</reference>
<evidence type="ECO:0008006" key="6">
    <source>
        <dbReference type="Google" id="ProtNLM"/>
    </source>
</evidence>
<dbReference type="InterPro" id="IPR034660">
    <property type="entry name" value="DinB/YfiT-like"/>
</dbReference>
<keyword evidence="5" id="KW-1185">Reference proteome</keyword>
<dbReference type="AlphaFoldDB" id="A0A4P7A2W5"/>
<dbReference type="InterPro" id="IPR007837">
    <property type="entry name" value="DinB"/>
</dbReference>
<dbReference type="SUPFAM" id="SSF109854">
    <property type="entry name" value="DinB/YfiT-like putative metalloenzymes"/>
    <property type="match status" value="1"/>
</dbReference>
<feature type="binding site" evidence="3">
    <location>
        <position position="48"/>
    </location>
    <ligand>
        <name>a divalent metal cation</name>
        <dbReference type="ChEBI" id="CHEBI:60240"/>
    </ligand>
</feature>
<dbReference type="RefSeq" id="WP_134211719.1">
    <property type="nucleotide sequence ID" value="NZ_CP038015.1"/>
</dbReference>
<dbReference type="Proteomes" id="UP000294292">
    <property type="component" value="Chromosome"/>
</dbReference>
<protein>
    <recommendedName>
        <fullName evidence="6">Damage-inducible protein DinB</fullName>
    </recommendedName>
</protein>
<feature type="binding site" evidence="3">
    <location>
        <position position="127"/>
    </location>
    <ligand>
        <name>a divalent metal cation</name>
        <dbReference type="ChEBI" id="CHEBI:60240"/>
    </ligand>
</feature>
<gene>
    <name evidence="4" type="ORF">E2636_00540</name>
</gene>